<dbReference type="CDD" id="cd13571">
    <property type="entry name" value="PBP2_PnhD_1"/>
    <property type="match status" value="1"/>
</dbReference>
<dbReference type="NCBIfam" id="TIGR01098">
    <property type="entry name" value="3A0109s03R"/>
    <property type="match status" value="1"/>
</dbReference>
<comment type="caution">
    <text evidence="3">The sequence shown here is derived from an EMBL/GenBank/DDBJ whole genome shotgun (WGS) entry which is preliminary data.</text>
</comment>
<accession>A0A411ZPA3</accession>
<evidence type="ECO:0000256" key="2">
    <source>
        <dbReference type="ARBA" id="ARBA00022729"/>
    </source>
</evidence>
<dbReference type="PANTHER" id="PTHR35841:SF1">
    <property type="entry name" value="PHOSPHONATES-BINDING PERIPLASMIC PROTEIN"/>
    <property type="match status" value="1"/>
</dbReference>
<dbReference type="AlphaFoldDB" id="A0A411ZPA3"/>
<protein>
    <submittedName>
        <fullName evidence="3">Phosphate/phosphite/phosphonate ABC transporter substrate-binding protein</fullName>
    </submittedName>
</protein>
<dbReference type="PANTHER" id="PTHR35841">
    <property type="entry name" value="PHOSPHONATES-BINDING PERIPLASMIC PROTEIN"/>
    <property type="match status" value="1"/>
</dbReference>
<name>A0A411ZPA3_9FIRM</name>
<keyword evidence="2" id="KW-0732">Signal</keyword>
<dbReference type="Pfam" id="PF12974">
    <property type="entry name" value="Phosphonate-bd"/>
    <property type="match status" value="1"/>
</dbReference>
<comment type="similarity">
    <text evidence="1">Belongs to the phosphate/phosphite/phosphonate binding protein family.</text>
</comment>
<evidence type="ECO:0000313" key="4">
    <source>
        <dbReference type="Proteomes" id="UP000284662"/>
    </source>
</evidence>
<dbReference type="Gene3D" id="3.40.190.10">
    <property type="entry name" value="Periplasmic binding protein-like II"/>
    <property type="match status" value="2"/>
</dbReference>
<sequence>MTLIFVSMLCGGCDKSEGKIDFSELQENSTINSIPEKTPLRIAFASVISPIDTRKSYHVLIDELSRQLDQPVVLIQKKTYEELNVLLANGEADIAFLSTGAYISYKGAYPIELLAMIKTNDTIFYDTYLITAKDSDIESFDDLYHKTIAFTDPASFSGKLVIDNILSSKNTTVEEYFYRYFYTYNHDKSILAVANHLADAASVDSQVYDYTLKKNPDIIKQIKIIDVLEKAPSGPIVIRKDIDKEMKAKIQNILFNIHTVKNVKEALNKVMIDQFVVPNPELYENLKQKYKIK</sequence>
<dbReference type="EMBL" id="QRST01000014">
    <property type="protein sequence ID" value="RGQ04620.1"/>
    <property type="molecule type" value="Genomic_DNA"/>
</dbReference>
<evidence type="ECO:0000313" key="3">
    <source>
        <dbReference type="EMBL" id="RGQ04620.1"/>
    </source>
</evidence>
<dbReference type="InterPro" id="IPR005770">
    <property type="entry name" value="PhnD"/>
</dbReference>
<dbReference type="SUPFAM" id="SSF53850">
    <property type="entry name" value="Periplasmic binding protein-like II"/>
    <property type="match status" value="1"/>
</dbReference>
<dbReference type="GO" id="GO:0043190">
    <property type="term" value="C:ATP-binding cassette (ABC) transporter complex"/>
    <property type="evidence" value="ECO:0007669"/>
    <property type="project" value="InterPro"/>
</dbReference>
<dbReference type="GO" id="GO:0055085">
    <property type="term" value="P:transmembrane transport"/>
    <property type="evidence" value="ECO:0007669"/>
    <property type="project" value="InterPro"/>
</dbReference>
<gene>
    <name evidence="3" type="primary">phnD</name>
    <name evidence="3" type="ORF">DWZ11_07670</name>
</gene>
<organism evidence="3 4">
    <name type="scientific">Megamonas rupellensis</name>
    <dbReference type="NCBI Taxonomy" id="491921"/>
    <lineage>
        <taxon>Bacteria</taxon>
        <taxon>Bacillati</taxon>
        <taxon>Bacillota</taxon>
        <taxon>Negativicutes</taxon>
        <taxon>Selenomonadales</taxon>
        <taxon>Selenomonadaceae</taxon>
        <taxon>Megamonas</taxon>
    </lineage>
</organism>
<dbReference type="Proteomes" id="UP000284662">
    <property type="component" value="Unassembled WGS sequence"/>
</dbReference>
<proteinExistence type="inferred from homology"/>
<reference evidence="3 4" key="1">
    <citation type="submission" date="2018-08" db="EMBL/GenBank/DDBJ databases">
        <title>A genome reference for cultivated species of the human gut microbiota.</title>
        <authorList>
            <person name="Zou Y."/>
            <person name="Xue W."/>
            <person name="Luo G."/>
        </authorList>
    </citation>
    <scope>NUCLEOTIDE SEQUENCE [LARGE SCALE GENOMIC DNA]</scope>
    <source>
        <strain evidence="3 4">AF29-2</strain>
    </source>
</reference>
<evidence type="ECO:0000256" key="1">
    <source>
        <dbReference type="ARBA" id="ARBA00007162"/>
    </source>
</evidence>